<protein>
    <recommendedName>
        <fullName evidence="4">Adenylosuccinate synthetase</fullName>
    </recommendedName>
</protein>
<dbReference type="EMBL" id="VORW01000005">
    <property type="protein sequence ID" value="TXE11506.1"/>
    <property type="molecule type" value="Genomic_DNA"/>
</dbReference>
<keyword evidence="1" id="KW-1133">Transmembrane helix</keyword>
<evidence type="ECO:0000256" key="1">
    <source>
        <dbReference type="SAM" id="Phobius"/>
    </source>
</evidence>
<organism evidence="2 3">
    <name type="scientific">Algoriphagus aquimarinus</name>
    <dbReference type="NCBI Taxonomy" id="237018"/>
    <lineage>
        <taxon>Bacteria</taxon>
        <taxon>Pseudomonadati</taxon>
        <taxon>Bacteroidota</taxon>
        <taxon>Cytophagia</taxon>
        <taxon>Cytophagales</taxon>
        <taxon>Cyclobacteriaceae</taxon>
        <taxon>Algoriphagus</taxon>
    </lineage>
</organism>
<feature type="transmembrane region" description="Helical" evidence="1">
    <location>
        <begin position="42"/>
        <end position="61"/>
    </location>
</feature>
<keyword evidence="1" id="KW-0472">Membrane</keyword>
<dbReference type="Proteomes" id="UP000321935">
    <property type="component" value="Unassembled WGS sequence"/>
</dbReference>
<keyword evidence="1" id="KW-0812">Transmembrane</keyword>
<reference evidence="2 3" key="1">
    <citation type="submission" date="2019-08" db="EMBL/GenBank/DDBJ databases">
        <title>Genomes sequence of Algoriphagus aquimarinus ACAM450.</title>
        <authorList>
            <person name="Bowman J.P."/>
        </authorList>
    </citation>
    <scope>NUCLEOTIDE SEQUENCE [LARGE SCALE GENOMIC DNA]</scope>
    <source>
        <strain evidence="2 3">ACAM 450</strain>
    </source>
</reference>
<evidence type="ECO:0000313" key="3">
    <source>
        <dbReference type="Proteomes" id="UP000321935"/>
    </source>
</evidence>
<dbReference type="OrthoDB" id="954572at68336"/>
<gene>
    <name evidence="2" type="ORF">ESV85_10825</name>
</gene>
<evidence type="ECO:0000313" key="2">
    <source>
        <dbReference type="EMBL" id="TXE11506.1"/>
    </source>
</evidence>
<sequence length="77" mass="8845">MRFISTASSFLFAFLLTTGLSYSQIPQNTPKPTGPIDLSRTSNVVIFIVIPVVILIIYLIFRRRISKVKKEKNEKMR</sequence>
<proteinExistence type="predicted"/>
<accession>A0A5C7ARW6</accession>
<evidence type="ECO:0008006" key="4">
    <source>
        <dbReference type="Google" id="ProtNLM"/>
    </source>
</evidence>
<comment type="caution">
    <text evidence="2">The sequence shown here is derived from an EMBL/GenBank/DDBJ whole genome shotgun (WGS) entry which is preliminary data.</text>
</comment>
<dbReference type="AlphaFoldDB" id="A0A5C7ARW6"/>
<name>A0A5C7ARW6_9BACT</name>